<dbReference type="Gene3D" id="3.20.20.80">
    <property type="entry name" value="Glycosidases"/>
    <property type="match status" value="1"/>
</dbReference>
<feature type="domain" description="Beta-porphyranase A C-terminal" evidence="2">
    <location>
        <begin position="618"/>
        <end position="702"/>
    </location>
</feature>
<evidence type="ECO:0008006" key="6">
    <source>
        <dbReference type="Google" id="ProtNLM"/>
    </source>
</evidence>
<feature type="domain" description="Porphyranase beta-sandwich" evidence="3">
    <location>
        <begin position="505"/>
        <end position="601"/>
    </location>
</feature>
<dbReference type="CDD" id="cd21510">
    <property type="entry name" value="agarase_cat"/>
    <property type="match status" value="1"/>
</dbReference>
<evidence type="ECO:0000259" key="2">
    <source>
        <dbReference type="Pfam" id="PF18040"/>
    </source>
</evidence>
<feature type="compositionally biased region" description="Basic and acidic residues" evidence="1">
    <location>
        <begin position="37"/>
        <end position="47"/>
    </location>
</feature>
<dbReference type="Gene3D" id="2.60.120.1200">
    <property type="match status" value="1"/>
</dbReference>
<dbReference type="EMBL" id="JARVCO010000002">
    <property type="protein sequence ID" value="MDZ8117538.1"/>
    <property type="molecule type" value="Genomic_DNA"/>
</dbReference>
<accession>A0ABU5MTT5</accession>
<keyword evidence="5" id="KW-1185">Reference proteome</keyword>
<evidence type="ECO:0000259" key="3">
    <source>
        <dbReference type="Pfam" id="PF18206"/>
    </source>
</evidence>
<organism evidence="4 5">
    <name type="scientific">Pontiella agarivorans</name>
    <dbReference type="NCBI Taxonomy" id="3038953"/>
    <lineage>
        <taxon>Bacteria</taxon>
        <taxon>Pseudomonadati</taxon>
        <taxon>Kiritimatiellota</taxon>
        <taxon>Kiritimatiellia</taxon>
        <taxon>Kiritimatiellales</taxon>
        <taxon>Pontiellaceae</taxon>
        <taxon>Pontiella</taxon>
    </lineage>
</organism>
<dbReference type="Proteomes" id="UP001290861">
    <property type="component" value="Unassembled WGS sequence"/>
</dbReference>
<evidence type="ECO:0000256" key="1">
    <source>
        <dbReference type="SAM" id="MobiDB-lite"/>
    </source>
</evidence>
<dbReference type="InterPro" id="IPR017853">
    <property type="entry name" value="GH"/>
</dbReference>
<sequence>MEIWKVGPIFVAIMLCAGCVPEEQTIEQNNEVSASERPAETPEKNSAEEEIPQETTSAVDAAAAVPVDAGDREATRSFPVEKEPRSIDWNKPYIVVEPHTARAIDGVTKVDRKRYFSIADGGINFDRRVPEDKYDYLVHELGIHFGRSLGLVKYPASKLKEDPKKAGYTDLTPLMQAKPQDGSAKLKADFGDNLDVAMHGAHNAYPEYMGRHETADSMRDAKHPQYIPENIDAAALLAAAVLKFNYTDFTRPRYYELVNEPHWSFFNDQHLADWHLKTREMVKKATPEVQVGGLCMSVCYFYRNNYRGFQGMKQFIDHTNGEMDFYSYHVYDYLRWRDGEYKGRLQSGLPLEGTLDLVPNYTMNAFGKTAHIVVSEQGGYNGEAPKGDFDGELVASQILSNAYPQADHDSWDIEMKKRSIVSFGHVSSIIANTLAFMDHPHTVQKAVPFILSTTWNWGPKYYAQLYVAKDYTDESEWVEQDTLNFYRFFRGVDGHRVKALCSDPDLQTRAFVHENKLYLVINNQSFDGESIDLYGIETGAVEVRRLGRNPDFTMSYVEEKIATPDVLEIAGRESVMLVADYGEPIKPTRAVNEVVCYGDKVAVPVSDAEFKIKIPTLGNIDYAQLRVAVTRAPGQSVEPLITVNGRELEVPLEDSAGRYTDKEYASTKLIYVDPKILKSTNKVKVSFPDGDDGAVGTAVLRVAVKK</sequence>
<dbReference type="InterPro" id="IPR040527">
    <property type="entry name" value="Beta-sand_Porphyrn"/>
</dbReference>
<gene>
    <name evidence="4" type="ORF">P9H32_02785</name>
</gene>
<dbReference type="InterPro" id="IPR041224">
    <property type="entry name" value="BPA_C"/>
</dbReference>
<dbReference type="SUPFAM" id="SSF51445">
    <property type="entry name" value="(Trans)glycosidases"/>
    <property type="match status" value="1"/>
</dbReference>
<comment type="caution">
    <text evidence="4">The sequence shown here is derived from an EMBL/GenBank/DDBJ whole genome shotgun (WGS) entry which is preliminary data.</text>
</comment>
<dbReference type="Pfam" id="PF18206">
    <property type="entry name" value="Porphyrn_cat_1"/>
    <property type="match status" value="1"/>
</dbReference>
<proteinExistence type="predicted"/>
<feature type="region of interest" description="Disordered" evidence="1">
    <location>
        <begin position="28"/>
        <end position="59"/>
    </location>
</feature>
<name>A0ABU5MTT5_9BACT</name>
<evidence type="ECO:0000313" key="4">
    <source>
        <dbReference type="EMBL" id="MDZ8117538.1"/>
    </source>
</evidence>
<reference evidence="4 5" key="1">
    <citation type="journal article" date="2024" name="Appl. Environ. Microbiol.">
        <title>Pontiella agarivorans sp. nov., a novel marine anaerobic bacterium capable of degrading macroalgal polysaccharides and fixing nitrogen.</title>
        <authorList>
            <person name="Liu N."/>
            <person name="Kivenson V."/>
            <person name="Peng X."/>
            <person name="Cui Z."/>
            <person name="Lankiewicz T.S."/>
            <person name="Gosselin K.M."/>
            <person name="English C.J."/>
            <person name="Blair E.M."/>
            <person name="O'Malley M.A."/>
            <person name="Valentine D.L."/>
        </authorList>
    </citation>
    <scope>NUCLEOTIDE SEQUENCE [LARGE SCALE GENOMIC DNA]</scope>
    <source>
        <strain evidence="4 5">NLcol2</strain>
    </source>
</reference>
<evidence type="ECO:0000313" key="5">
    <source>
        <dbReference type="Proteomes" id="UP001290861"/>
    </source>
</evidence>
<dbReference type="RefSeq" id="WP_322607339.1">
    <property type="nucleotide sequence ID" value="NZ_JARVCO010000002.1"/>
</dbReference>
<dbReference type="Pfam" id="PF18040">
    <property type="entry name" value="BPA_C"/>
    <property type="match status" value="1"/>
</dbReference>
<protein>
    <recommendedName>
        <fullName evidence="6">Beta-agarase</fullName>
    </recommendedName>
</protein>